<dbReference type="RefSeq" id="WP_310793028.1">
    <property type="nucleotide sequence ID" value="NZ_CP134081.1"/>
</dbReference>
<dbReference type="Gene3D" id="3.40.50.2000">
    <property type="entry name" value="Glycogen Phosphorylase B"/>
    <property type="match status" value="2"/>
</dbReference>
<name>A0AAJ6M2L5_9PSED</name>
<evidence type="ECO:0000313" key="3">
    <source>
        <dbReference type="EMBL" id="WNC11798.1"/>
    </source>
</evidence>
<protein>
    <submittedName>
        <fullName evidence="3">Glycosyltransferase</fullName>
    </submittedName>
</protein>
<dbReference type="EMBL" id="CP134081">
    <property type="protein sequence ID" value="WNC11798.1"/>
    <property type="molecule type" value="Genomic_DNA"/>
</dbReference>
<keyword evidence="2" id="KW-0808">Transferase</keyword>
<evidence type="ECO:0000256" key="2">
    <source>
        <dbReference type="ARBA" id="ARBA00022679"/>
    </source>
</evidence>
<dbReference type="PANTHER" id="PTHR48043:SF145">
    <property type="entry name" value="FI06409P-RELATED"/>
    <property type="match status" value="1"/>
</dbReference>
<organism evidence="3 4">
    <name type="scientific">Pseudomonas coleopterorum</name>
    <dbReference type="NCBI Taxonomy" id="1605838"/>
    <lineage>
        <taxon>Bacteria</taxon>
        <taxon>Pseudomonadati</taxon>
        <taxon>Pseudomonadota</taxon>
        <taxon>Gammaproteobacteria</taxon>
        <taxon>Pseudomonadales</taxon>
        <taxon>Pseudomonadaceae</taxon>
        <taxon>Pseudomonas</taxon>
    </lineage>
</organism>
<gene>
    <name evidence="3" type="ORF">RI108_10455</name>
</gene>
<dbReference type="PANTHER" id="PTHR48043">
    <property type="entry name" value="EG:EG0003.4 PROTEIN-RELATED"/>
    <property type="match status" value="1"/>
</dbReference>
<dbReference type="InterPro" id="IPR002213">
    <property type="entry name" value="UDP_glucos_trans"/>
</dbReference>
<sequence>MARITRREGRRLTHGINPTPRESTMIRFAIIAPPLPSHFHPLEHLAMELIERGHSVTFFHQSTARRLLRFPKVKFHAIGPERTPARWFSKSPTQAASFGTWLGQRRIYAEMAWVTEMLCHELPAALREDRIDAVLCDQMEAAGGLVAESLGLPFVSIACALPVNREDATIPLPVLPYPYERGEDAVRRYARAERRYDWIMKPLHKTIARQSVALGLTTRKRLHQCLSPLAQISQTVLEFDFPRPNLPPWFHEVGPLRRVPDEANHLPYALDNSRPFVVATLGPLHGNRMNMFKRIARACKMLDAQLLVIHHDGLSHRQCALLLRQGATWVTNSADQALLLQYADVLVTHGELDIVLEAVVAETPILVLPIAADQPGVAARVAYSGSGVHASRHSSSRELEKHLRHVLENQWPHLEQLADAIHVMGGTQRAADIIEAVIPDRTKLRLVSGG</sequence>
<dbReference type="AlphaFoldDB" id="A0AAJ6M2L5"/>
<dbReference type="SUPFAM" id="SSF53756">
    <property type="entry name" value="UDP-Glycosyltransferase/glycogen phosphorylase"/>
    <property type="match status" value="1"/>
</dbReference>
<proteinExistence type="predicted"/>
<dbReference type="Pfam" id="PF00201">
    <property type="entry name" value="UDPGT"/>
    <property type="match status" value="1"/>
</dbReference>
<accession>A0AAJ6M2L5</accession>
<evidence type="ECO:0000313" key="4">
    <source>
        <dbReference type="Proteomes" id="UP001258207"/>
    </source>
</evidence>
<dbReference type="Proteomes" id="UP001258207">
    <property type="component" value="Chromosome"/>
</dbReference>
<keyword evidence="1" id="KW-0328">Glycosyltransferase</keyword>
<dbReference type="InterPro" id="IPR050271">
    <property type="entry name" value="UDP-glycosyltransferase"/>
</dbReference>
<evidence type="ECO:0000256" key="1">
    <source>
        <dbReference type="ARBA" id="ARBA00022676"/>
    </source>
</evidence>
<dbReference type="GO" id="GO:0008194">
    <property type="term" value="F:UDP-glycosyltransferase activity"/>
    <property type="evidence" value="ECO:0007669"/>
    <property type="project" value="InterPro"/>
</dbReference>
<dbReference type="CDD" id="cd03784">
    <property type="entry name" value="GT1_Gtf-like"/>
    <property type="match status" value="1"/>
</dbReference>
<reference evidence="3" key="1">
    <citation type="submission" date="2023-09" db="EMBL/GenBank/DDBJ databases">
        <title>First report of Pseudomonas coleopterorum DJ13 causing leaf spot on Rhododendron pulchrum Sweet in China.</title>
        <authorList>
            <person name="Zhang Y."/>
        </authorList>
    </citation>
    <scope>NUCLEOTIDE SEQUENCE</scope>
    <source>
        <strain evidence="3">DJ13</strain>
    </source>
</reference>